<feature type="compositionally biased region" description="Basic and acidic residues" evidence="1">
    <location>
        <begin position="68"/>
        <end position="100"/>
    </location>
</feature>
<keyword evidence="3" id="KW-1185">Reference proteome</keyword>
<evidence type="ECO:0000256" key="1">
    <source>
        <dbReference type="SAM" id="MobiDB-lite"/>
    </source>
</evidence>
<reference evidence="2" key="1">
    <citation type="submission" date="2023-03" db="EMBL/GenBank/DDBJ databases">
        <title>Massive genome expansion in bonnet fungi (Mycena s.s.) driven by repeated elements and novel gene families across ecological guilds.</title>
        <authorList>
            <consortium name="Lawrence Berkeley National Laboratory"/>
            <person name="Harder C.B."/>
            <person name="Miyauchi S."/>
            <person name="Viragh M."/>
            <person name="Kuo A."/>
            <person name="Thoen E."/>
            <person name="Andreopoulos B."/>
            <person name="Lu D."/>
            <person name="Skrede I."/>
            <person name="Drula E."/>
            <person name="Henrissat B."/>
            <person name="Morin E."/>
            <person name="Kohler A."/>
            <person name="Barry K."/>
            <person name="LaButti K."/>
            <person name="Morin E."/>
            <person name="Salamov A."/>
            <person name="Lipzen A."/>
            <person name="Mereny Z."/>
            <person name="Hegedus B."/>
            <person name="Baldrian P."/>
            <person name="Stursova M."/>
            <person name="Weitz H."/>
            <person name="Taylor A."/>
            <person name="Grigoriev I.V."/>
            <person name="Nagy L.G."/>
            <person name="Martin F."/>
            <person name="Kauserud H."/>
        </authorList>
    </citation>
    <scope>NUCLEOTIDE SEQUENCE</scope>
    <source>
        <strain evidence="2">CBHHK182m</strain>
    </source>
</reference>
<accession>A0AAD7HW33</accession>
<name>A0AAD7HW33_9AGAR</name>
<gene>
    <name evidence="2" type="ORF">B0H16DRAFT_1470376</name>
</gene>
<proteinExistence type="predicted"/>
<feature type="region of interest" description="Disordered" evidence="1">
    <location>
        <begin position="41"/>
        <end position="145"/>
    </location>
</feature>
<feature type="compositionally biased region" description="Basic and acidic residues" evidence="1">
    <location>
        <begin position="1"/>
        <end position="16"/>
    </location>
</feature>
<feature type="compositionally biased region" description="Pro residues" evidence="1">
    <location>
        <begin position="185"/>
        <end position="199"/>
    </location>
</feature>
<dbReference type="Proteomes" id="UP001215598">
    <property type="component" value="Unassembled WGS sequence"/>
</dbReference>
<comment type="caution">
    <text evidence="2">The sequence shown here is derived from an EMBL/GenBank/DDBJ whole genome shotgun (WGS) entry which is preliminary data.</text>
</comment>
<dbReference type="AlphaFoldDB" id="A0AAD7HW33"/>
<feature type="region of interest" description="Disordered" evidence="1">
    <location>
        <begin position="1"/>
        <end position="27"/>
    </location>
</feature>
<sequence>MAMDADAHDGEDDARNRGGPARCGRGRLGVSFLFPLLPPYLGIVMRPPRPPPLPSSNPKTRQRQTPQAEKRKCETREDEKKGEKTNILEGQMREARERHGLSFAQDDGAKSGAGSRGKKGKVGKGKAKGRKGAKRRRVGEEEDDDACFRVRVACVSVSAYPSVSALSNNPRRQPTLPQATISTVLPPPPHKTRTPPQPQPSLNST</sequence>
<evidence type="ECO:0000313" key="3">
    <source>
        <dbReference type="Proteomes" id="UP001215598"/>
    </source>
</evidence>
<evidence type="ECO:0000313" key="2">
    <source>
        <dbReference type="EMBL" id="KAJ7728617.1"/>
    </source>
</evidence>
<feature type="region of interest" description="Disordered" evidence="1">
    <location>
        <begin position="161"/>
        <end position="205"/>
    </location>
</feature>
<dbReference type="EMBL" id="JARKIB010000171">
    <property type="protein sequence ID" value="KAJ7728617.1"/>
    <property type="molecule type" value="Genomic_DNA"/>
</dbReference>
<feature type="compositionally biased region" description="Polar residues" evidence="1">
    <location>
        <begin position="161"/>
        <end position="183"/>
    </location>
</feature>
<feature type="compositionally biased region" description="Basic residues" evidence="1">
    <location>
        <begin position="116"/>
        <end position="137"/>
    </location>
</feature>
<protein>
    <submittedName>
        <fullName evidence="2">Uncharacterized protein</fullName>
    </submittedName>
</protein>
<organism evidence="2 3">
    <name type="scientific">Mycena metata</name>
    <dbReference type="NCBI Taxonomy" id="1033252"/>
    <lineage>
        <taxon>Eukaryota</taxon>
        <taxon>Fungi</taxon>
        <taxon>Dikarya</taxon>
        <taxon>Basidiomycota</taxon>
        <taxon>Agaricomycotina</taxon>
        <taxon>Agaricomycetes</taxon>
        <taxon>Agaricomycetidae</taxon>
        <taxon>Agaricales</taxon>
        <taxon>Marasmiineae</taxon>
        <taxon>Mycenaceae</taxon>
        <taxon>Mycena</taxon>
    </lineage>
</organism>